<dbReference type="SUPFAM" id="SSF48008">
    <property type="entry name" value="GntR ligand-binding domain-like"/>
    <property type="match status" value="1"/>
</dbReference>
<evidence type="ECO:0000313" key="6">
    <source>
        <dbReference type="Proteomes" id="UP001501176"/>
    </source>
</evidence>
<name>A0ABP3CW80_9BURK</name>
<evidence type="ECO:0000256" key="2">
    <source>
        <dbReference type="ARBA" id="ARBA00023125"/>
    </source>
</evidence>
<proteinExistence type="predicted"/>
<keyword evidence="6" id="KW-1185">Reference proteome</keyword>
<keyword evidence="1" id="KW-0805">Transcription regulation</keyword>
<dbReference type="InterPro" id="IPR008920">
    <property type="entry name" value="TF_FadR/GntR_C"/>
</dbReference>
<keyword evidence="2" id="KW-0238">DNA-binding</keyword>
<organism evidence="5 6">
    <name type="scientific">Castellaniella daejeonensis</name>
    <dbReference type="NCBI Taxonomy" id="659013"/>
    <lineage>
        <taxon>Bacteria</taxon>
        <taxon>Pseudomonadati</taxon>
        <taxon>Pseudomonadota</taxon>
        <taxon>Betaproteobacteria</taxon>
        <taxon>Burkholderiales</taxon>
        <taxon>Alcaligenaceae</taxon>
        <taxon>Castellaniella</taxon>
    </lineage>
</organism>
<sequence>MSKKYPGEMLLADQAFMALRDLLLRGEVRAGQLVSIAELVEKTGLPLAPVREAVKHAESTGLVRILPKRGVLVIEPTPDTIQSCFHLRCMLDQEGARILAARLGEAPMQALREEHAAVRDQASEGITPELQQWAMAVDWKLHLALSSALVNPLAARVYASNYDCITVLQQSRRLLPERIIPAMDEHLRIIDAVLAGHEEDAMRAVRAHLAGTLRWWGIGLYEEI</sequence>
<evidence type="ECO:0000313" key="5">
    <source>
        <dbReference type="EMBL" id="GAA0217039.1"/>
    </source>
</evidence>
<evidence type="ECO:0000256" key="1">
    <source>
        <dbReference type="ARBA" id="ARBA00023015"/>
    </source>
</evidence>
<dbReference type="Pfam" id="PF00392">
    <property type="entry name" value="GntR"/>
    <property type="match status" value="1"/>
</dbReference>
<feature type="domain" description="HTH gntR-type" evidence="4">
    <location>
        <begin position="9"/>
        <end position="76"/>
    </location>
</feature>
<keyword evidence="3" id="KW-0804">Transcription</keyword>
<dbReference type="PANTHER" id="PTHR43537:SF24">
    <property type="entry name" value="GLUCONATE OPERON TRANSCRIPTIONAL REPRESSOR"/>
    <property type="match status" value="1"/>
</dbReference>
<dbReference type="InterPro" id="IPR036388">
    <property type="entry name" value="WH-like_DNA-bd_sf"/>
</dbReference>
<dbReference type="EMBL" id="BAAAFN010000004">
    <property type="protein sequence ID" value="GAA0217039.1"/>
    <property type="molecule type" value="Genomic_DNA"/>
</dbReference>
<dbReference type="InterPro" id="IPR036390">
    <property type="entry name" value="WH_DNA-bd_sf"/>
</dbReference>
<accession>A0ABP3CW80</accession>
<dbReference type="Pfam" id="PF07729">
    <property type="entry name" value="FCD"/>
    <property type="match status" value="1"/>
</dbReference>
<dbReference type="RefSeq" id="WP_343819661.1">
    <property type="nucleotide sequence ID" value="NZ_BAAAFN010000004.1"/>
</dbReference>
<dbReference type="Proteomes" id="UP001501176">
    <property type="component" value="Unassembled WGS sequence"/>
</dbReference>
<comment type="caution">
    <text evidence="5">The sequence shown here is derived from an EMBL/GenBank/DDBJ whole genome shotgun (WGS) entry which is preliminary data.</text>
</comment>
<reference evidence="6" key="1">
    <citation type="journal article" date="2019" name="Int. J. Syst. Evol. Microbiol.">
        <title>The Global Catalogue of Microorganisms (GCM) 10K type strain sequencing project: providing services to taxonomists for standard genome sequencing and annotation.</title>
        <authorList>
            <consortium name="The Broad Institute Genomics Platform"/>
            <consortium name="The Broad Institute Genome Sequencing Center for Infectious Disease"/>
            <person name="Wu L."/>
            <person name="Ma J."/>
        </authorList>
    </citation>
    <scope>NUCLEOTIDE SEQUENCE [LARGE SCALE GENOMIC DNA]</scope>
    <source>
        <strain evidence="6">JCM 16240</strain>
    </source>
</reference>
<gene>
    <name evidence="5" type="ORF">GCM10009125_02480</name>
</gene>
<dbReference type="InterPro" id="IPR000524">
    <property type="entry name" value="Tscrpt_reg_HTH_GntR"/>
</dbReference>
<dbReference type="SMART" id="SM00345">
    <property type="entry name" value="HTH_GNTR"/>
    <property type="match status" value="1"/>
</dbReference>
<dbReference type="SUPFAM" id="SSF46785">
    <property type="entry name" value="Winged helix' DNA-binding domain"/>
    <property type="match status" value="1"/>
</dbReference>
<evidence type="ECO:0000256" key="3">
    <source>
        <dbReference type="ARBA" id="ARBA00023163"/>
    </source>
</evidence>
<evidence type="ECO:0000259" key="4">
    <source>
        <dbReference type="PROSITE" id="PS50949"/>
    </source>
</evidence>
<dbReference type="PANTHER" id="PTHR43537">
    <property type="entry name" value="TRANSCRIPTIONAL REGULATOR, GNTR FAMILY"/>
    <property type="match status" value="1"/>
</dbReference>
<protein>
    <submittedName>
        <fullName evidence="5">GntR family transcriptional regulator</fullName>
    </submittedName>
</protein>
<dbReference type="Gene3D" id="1.20.120.530">
    <property type="entry name" value="GntR ligand-binding domain-like"/>
    <property type="match status" value="1"/>
</dbReference>
<dbReference type="Gene3D" id="1.10.10.10">
    <property type="entry name" value="Winged helix-like DNA-binding domain superfamily/Winged helix DNA-binding domain"/>
    <property type="match status" value="1"/>
</dbReference>
<dbReference type="InterPro" id="IPR011711">
    <property type="entry name" value="GntR_C"/>
</dbReference>
<dbReference type="PROSITE" id="PS50949">
    <property type="entry name" value="HTH_GNTR"/>
    <property type="match status" value="1"/>
</dbReference>
<dbReference type="SMART" id="SM00895">
    <property type="entry name" value="FCD"/>
    <property type="match status" value="1"/>
</dbReference>